<dbReference type="PANTHER" id="PTHR34846">
    <property type="entry name" value="4-CARBOXYMUCONOLACTONE DECARBOXYLASE FAMILY PROTEIN (AFU_ORTHOLOGUE AFUA_6G11590)"/>
    <property type="match status" value="1"/>
</dbReference>
<dbReference type="GO" id="GO:0051920">
    <property type="term" value="F:peroxiredoxin activity"/>
    <property type="evidence" value="ECO:0007669"/>
    <property type="project" value="InterPro"/>
</dbReference>
<dbReference type="InterPro" id="IPR029032">
    <property type="entry name" value="AhpD-like"/>
</dbReference>
<dbReference type="SUPFAM" id="SSF69118">
    <property type="entry name" value="AhpD-like"/>
    <property type="match status" value="1"/>
</dbReference>
<gene>
    <name evidence="2" type="ORF">METZ01_LOCUS56229</name>
</gene>
<feature type="domain" description="Carboxymuconolactone decarboxylase-like" evidence="1">
    <location>
        <begin position="68"/>
        <end position="138"/>
    </location>
</feature>
<dbReference type="EMBL" id="UINC01003103">
    <property type="protein sequence ID" value="SVA03375.1"/>
    <property type="molecule type" value="Genomic_DNA"/>
</dbReference>
<evidence type="ECO:0000313" key="2">
    <source>
        <dbReference type="EMBL" id="SVA03375.1"/>
    </source>
</evidence>
<name>A0A381SH47_9ZZZZ</name>
<dbReference type="Gene3D" id="1.20.1290.10">
    <property type="entry name" value="AhpD-like"/>
    <property type="match status" value="1"/>
</dbReference>
<proteinExistence type="predicted"/>
<dbReference type="InterPro" id="IPR003779">
    <property type="entry name" value="CMD-like"/>
</dbReference>
<protein>
    <recommendedName>
        <fullName evidence="1">Carboxymuconolactone decarboxylase-like domain-containing protein</fullName>
    </recommendedName>
</protein>
<sequence length="216" mass="24221">MPRLKEVPKNKANAYINKYYDALFGDRDPAQEPGTATGTPGNWWTVFALVPYIFEHATKHFGMFGMFADKSVSQLDGVARELGIMRAGYTQGSQFVFSQHCKAARRFGISDEKIAAIPYWEVSPIFDEKERAILAWTDALILQGGRASDELFEALHSHLSDEDILELTYHVMGYNLHAVCCKALRLEYDDVPERICEVPVPAAGEVADWAGKAWSE</sequence>
<dbReference type="PANTHER" id="PTHR34846:SF5">
    <property type="entry name" value="CARBOXYMUCONOLACTONE DECARBOXYLASE-LIKE DOMAIN-CONTAINING PROTEIN"/>
    <property type="match status" value="1"/>
</dbReference>
<organism evidence="2">
    <name type="scientific">marine metagenome</name>
    <dbReference type="NCBI Taxonomy" id="408172"/>
    <lineage>
        <taxon>unclassified sequences</taxon>
        <taxon>metagenomes</taxon>
        <taxon>ecological metagenomes</taxon>
    </lineage>
</organism>
<evidence type="ECO:0000259" key="1">
    <source>
        <dbReference type="Pfam" id="PF02627"/>
    </source>
</evidence>
<dbReference type="AlphaFoldDB" id="A0A381SH47"/>
<reference evidence="2" key="1">
    <citation type="submission" date="2018-05" db="EMBL/GenBank/DDBJ databases">
        <authorList>
            <person name="Lanie J.A."/>
            <person name="Ng W.-L."/>
            <person name="Kazmierczak K.M."/>
            <person name="Andrzejewski T.M."/>
            <person name="Davidsen T.M."/>
            <person name="Wayne K.J."/>
            <person name="Tettelin H."/>
            <person name="Glass J.I."/>
            <person name="Rusch D."/>
            <person name="Podicherti R."/>
            <person name="Tsui H.-C.T."/>
            <person name="Winkler M.E."/>
        </authorList>
    </citation>
    <scope>NUCLEOTIDE SEQUENCE</scope>
</reference>
<accession>A0A381SH47</accession>
<dbReference type="Pfam" id="PF02627">
    <property type="entry name" value="CMD"/>
    <property type="match status" value="1"/>
</dbReference>